<organism evidence="2 3">
    <name type="scientific">Candidatus Geothrix skivensis</name>
    <dbReference type="NCBI Taxonomy" id="2954439"/>
    <lineage>
        <taxon>Bacteria</taxon>
        <taxon>Pseudomonadati</taxon>
        <taxon>Acidobacteriota</taxon>
        <taxon>Holophagae</taxon>
        <taxon>Holophagales</taxon>
        <taxon>Holophagaceae</taxon>
        <taxon>Geothrix</taxon>
    </lineage>
</organism>
<reference evidence="2" key="1">
    <citation type="submission" date="2020-10" db="EMBL/GenBank/DDBJ databases">
        <title>Connecting structure to function with the recovery of over 1000 high-quality activated sludge metagenome-assembled genomes encoding full-length rRNA genes using long-read sequencing.</title>
        <authorList>
            <person name="Singleton C.M."/>
            <person name="Petriglieri F."/>
            <person name="Kristensen J.M."/>
            <person name="Kirkegaard R.H."/>
            <person name="Michaelsen T.Y."/>
            <person name="Andersen M.H."/>
            <person name="Karst S.M."/>
            <person name="Dueholm M.S."/>
            <person name="Nielsen P.H."/>
            <person name="Albertsen M."/>
        </authorList>
    </citation>
    <scope>NUCLEOTIDE SEQUENCE</scope>
    <source>
        <strain evidence="2">Skiv_18-Q3-R9-52_MAXAC.067</strain>
    </source>
</reference>
<evidence type="ECO:0000313" key="3">
    <source>
        <dbReference type="Proteomes" id="UP000886657"/>
    </source>
</evidence>
<feature type="compositionally biased region" description="Basic and acidic residues" evidence="1">
    <location>
        <begin position="51"/>
        <end position="60"/>
    </location>
</feature>
<feature type="compositionally biased region" description="Low complexity" evidence="1">
    <location>
        <begin position="61"/>
        <end position="70"/>
    </location>
</feature>
<dbReference type="AlphaFoldDB" id="A0A9D7SI38"/>
<proteinExistence type="predicted"/>
<dbReference type="EMBL" id="JADKIO010000006">
    <property type="protein sequence ID" value="MBK9796376.1"/>
    <property type="molecule type" value="Genomic_DNA"/>
</dbReference>
<dbReference type="Proteomes" id="UP000886657">
    <property type="component" value="Unassembled WGS sequence"/>
</dbReference>
<name>A0A9D7SI38_9BACT</name>
<protein>
    <submittedName>
        <fullName evidence="2">Uncharacterized protein</fullName>
    </submittedName>
</protein>
<sequence>MPNPSNPSPSFKPAPLATAFLAGLGLVALGLGCRSEQVSHYRVPKEVAAPHPDHPGHAEEGNPPAAANAPSELPTPPSPKGALKWSLPKGWSDSPGGGTMRFATFKTPHAGKLEATVVVLPGPAGGELANVNRWRGQIGLPGLDEAGLAKARTAIKTKAGALNVYDFTGEGPAKSRMVAGYISTPDGNTWFLKMTGDAEPVGKAKPDFMTILGSVRLD</sequence>
<evidence type="ECO:0000256" key="1">
    <source>
        <dbReference type="SAM" id="MobiDB-lite"/>
    </source>
</evidence>
<feature type="region of interest" description="Disordered" evidence="1">
    <location>
        <begin position="43"/>
        <end position="90"/>
    </location>
</feature>
<evidence type="ECO:0000313" key="2">
    <source>
        <dbReference type="EMBL" id="MBK9796376.1"/>
    </source>
</evidence>
<comment type="caution">
    <text evidence="2">The sequence shown here is derived from an EMBL/GenBank/DDBJ whole genome shotgun (WGS) entry which is preliminary data.</text>
</comment>
<accession>A0A9D7SI38</accession>
<gene>
    <name evidence="2" type="ORF">IPP58_07740</name>
</gene>